<keyword evidence="1" id="KW-0175">Coiled coil</keyword>
<accession>A0A550BRE5</accession>
<evidence type="ECO:0000256" key="1">
    <source>
        <dbReference type="SAM" id="Coils"/>
    </source>
</evidence>
<feature type="coiled-coil region" evidence="1">
    <location>
        <begin position="66"/>
        <end position="114"/>
    </location>
</feature>
<sequence length="135" mass="14985">MYPNQAPGHTQTSQRRPPRSAAATRPKRTAHPAPATSAASMSPEFRSALQDPIQAYTLLKSRVDALEAQKHAMQDLRLALRQSEQDVRDHVQACDNLRSELVRAKQTISRLQMENKRLSVFAQSAQGQDNAVVGK</sequence>
<keyword evidence="4" id="KW-1185">Reference proteome</keyword>
<evidence type="ECO:0000256" key="2">
    <source>
        <dbReference type="SAM" id="MobiDB-lite"/>
    </source>
</evidence>
<feature type="compositionally biased region" description="Low complexity" evidence="2">
    <location>
        <begin position="12"/>
        <end position="24"/>
    </location>
</feature>
<protein>
    <submittedName>
        <fullName evidence="3">Uncharacterized protein</fullName>
    </submittedName>
</protein>
<dbReference type="EMBL" id="VDMD01000327">
    <property type="protein sequence ID" value="TRM55115.1"/>
    <property type="molecule type" value="Genomic_DNA"/>
</dbReference>
<dbReference type="Proteomes" id="UP000320762">
    <property type="component" value="Unassembled WGS sequence"/>
</dbReference>
<evidence type="ECO:0000313" key="4">
    <source>
        <dbReference type="Proteomes" id="UP000320762"/>
    </source>
</evidence>
<reference evidence="3 4" key="1">
    <citation type="journal article" date="2019" name="New Phytol.">
        <title>Comparative genomics reveals unique wood-decay strategies and fruiting body development in the Schizophyllaceae.</title>
        <authorList>
            <person name="Almasi E."/>
            <person name="Sahu N."/>
            <person name="Krizsan K."/>
            <person name="Balint B."/>
            <person name="Kovacs G.M."/>
            <person name="Kiss B."/>
            <person name="Cseklye J."/>
            <person name="Drula E."/>
            <person name="Henrissat B."/>
            <person name="Nagy I."/>
            <person name="Chovatia M."/>
            <person name="Adam C."/>
            <person name="LaButti K."/>
            <person name="Lipzen A."/>
            <person name="Riley R."/>
            <person name="Grigoriev I.V."/>
            <person name="Nagy L.G."/>
        </authorList>
    </citation>
    <scope>NUCLEOTIDE SEQUENCE [LARGE SCALE GENOMIC DNA]</scope>
    <source>
        <strain evidence="3 4">NL-1724</strain>
    </source>
</reference>
<comment type="caution">
    <text evidence="3">The sequence shown here is derived from an EMBL/GenBank/DDBJ whole genome shotgun (WGS) entry which is preliminary data.</text>
</comment>
<dbReference type="AlphaFoldDB" id="A0A550BRE5"/>
<organism evidence="3 4">
    <name type="scientific">Schizophyllum amplum</name>
    <dbReference type="NCBI Taxonomy" id="97359"/>
    <lineage>
        <taxon>Eukaryota</taxon>
        <taxon>Fungi</taxon>
        <taxon>Dikarya</taxon>
        <taxon>Basidiomycota</taxon>
        <taxon>Agaricomycotina</taxon>
        <taxon>Agaricomycetes</taxon>
        <taxon>Agaricomycetidae</taxon>
        <taxon>Agaricales</taxon>
        <taxon>Schizophyllaceae</taxon>
        <taxon>Schizophyllum</taxon>
    </lineage>
</organism>
<evidence type="ECO:0000313" key="3">
    <source>
        <dbReference type="EMBL" id="TRM55115.1"/>
    </source>
</evidence>
<proteinExistence type="predicted"/>
<name>A0A550BRE5_9AGAR</name>
<feature type="compositionally biased region" description="Low complexity" evidence="2">
    <location>
        <begin position="31"/>
        <end position="43"/>
    </location>
</feature>
<gene>
    <name evidence="3" type="ORF">BD626DRAFT_579542</name>
</gene>
<feature type="region of interest" description="Disordered" evidence="2">
    <location>
        <begin position="1"/>
        <end position="46"/>
    </location>
</feature>